<accession>A0A423NG47</accession>
<keyword evidence="1" id="KW-0732">Signal</keyword>
<proteinExistence type="predicted"/>
<dbReference type="EMBL" id="MOBY01000002">
    <property type="protein sequence ID" value="RON97236.1"/>
    <property type="molecule type" value="Genomic_DNA"/>
</dbReference>
<evidence type="ECO:0000256" key="1">
    <source>
        <dbReference type="SAM" id="SignalP"/>
    </source>
</evidence>
<organism evidence="2 3">
    <name type="scientific">Pseudomonas fluorescens</name>
    <dbReference type="NCBI Taxonomy" id="294"/>
    <lineage>
        <taxon>Bacteria</taxon>
        <taxon>Pseudomonadati</taxon>
        <taxon>Pseudomonadota</taxon>
        <taxon>Gammaproteobacteria</taxon>
        <taxon>Pseudomonadales</taxon>
        <taxon>Pseudomonadaceae</taxon>
        <taxon>Pseudomonas</taxon>
    </lineage>
</organism>
<comment type="caution">
    <text evidence="2">The sequence shown here is derived from an EMBL/GenBank/DDBJ whole genome shotgun (WGS) entry which is preliminary data.</text>
</comment>
<reference evidence="2 3" key="1">
    <citation type="submission" date="2016-10" db="EMBL/GenBank/DDBJ databases">
        <title>Comparative genome analysis of multiple Pseudomonas spp. focuses on biocontrol and plant growth promoting traits.</title>
        <authorList>
            <person name="Tao X.-Y."/>
            <person name="Taylor C.G."/>
        </authorList>
    </citation>
    <scope>NUCLEOTIDE SEQUENCE [LARGE SCALE GENOMIC DNA]</scope>
    <source>
        <strain evidence="2 3">2F9</strain>
    </source>
</reference>
<evidence type="ECO:0000313" key="3">
    <source>
        <dbReference type="Proteomes" id="UP000283650"/>
    </source>
</evidence>
<evidence type="ECO:0000313" key="2">
    <source>
        <dbReference type="EMBL" id="RON97236.1"/>
    </source>
</evidence>
<name>A0A423NG47_PSEFL</name>
<gene>
    <name evidence="2" type="ORF">BK672_02765</name>
</gene>
<dbReference type="AlphaFoldDB" id="A0A423NG47"/>
<evidence type="ECO:0008006" key="4">
    <source>
        <dbReference type="Google" id="ProtNLM"/>
    </source>
</evidence>
<sequence length="210" mass="23540">MSLKSLLALLVFVAMLAGCASPPPSLPDTPQRRELMERMFAKSTIMLSFKELDARAAAEPGEPKRQISADEAVAKHKQQMNVDLPAAYWQQRRANLAQLIDARAKGEAIGLAAYKEKYFEQLSQAPTPMLTALANAPRMDALPEFALVLPNDHQLSYFYLITVADETFWEIEQFYQHMADLDAQYGVCALFPACYRADFRTAKPRLPPSD</sequence>
<protein>
    <recommendedName>
        <fullName evidence="4">Lipoprotein</fullName>
    </recommendedName>
</protein>
<dbReference type="PROSITE" id="PS51257">
    <property type="entry name" value="PROKAR_LIPOPROTEIN"/>
    <property type="match status" value="1"/>
</dbReference>
<feature type="signal peptide" evidence="1">
    <location>
        <begin position="1"/>
        <end position="20"/>
    </location>
</feature>
<dbReference type="Proteomes" id="UP000283650">
    <property type="component" value="Unassembled WGS sequence"/>
</dbReference>
<feature type="chain" id="PRO_5019114292" description="Lipoprotein" evidence="1">
    <location>
        <begin position="21"/>
        <end position="210"/>
    </location>
</feature>
<dbReference type="RefSeq" id="WP_123374782.1">
    <property type="nucleotide sequence ID" value="NZ_MOBY01000002.1"/>
</dbReference>